<gene>
    <name evidence="5" type="ORF">Pa4123_37300</name>
</gene>
<dbReference type="Pfam" id="PF19365">
    <property type="entry name" value="DUF5941"/>
    <property type="match status" value="1"/>
</dbReference>
<feature type="domain" description="DUF5941" evidence="4">
    <location>
        <begin position="422"/>
        <end position="579"/>
    </location>
</feature>
<feature type="transmembrane region" description="Helical" evidence="3">
    <location>
        <begin position="232"/>
        <end position="249"/>
    </location>
</feature>
<dbReference type="Pfam" id="PF01066">
    <property type="entry name" value="CDP-OH_P_transf"/>
    <property type="match status" value="1"/>
</dbReference>
<dbReference type="EMBL" id="BSDI01000016">
    <property type="protein sequence ID" value="GLH98455.1"/>
    <property type="molecule type" value="Genomic_DNA"/>
</dbReference>
<feature type="transmembrane region" description="Helical" evidence="3">
    <location>
        <begin position="203"/>
        <end position="226"/>
    </location>
</feature>
<feature type="transmembrane region" description="Helical" evidence="3">
    <location>
        <begin position="568"/>
        <end position="588"/>
    </location>
</feature>
<dbReference type="RefSeq" id="WP_281897325.1">
    <property type="nucleotide sequence ID" value="NZ_BSDI01000016.1"/>
</dbReference>
<evidence type="ECO:0000313" key="5">
    <source>
        <dbReference type="EMBL" id="GLH98455.1"/>
    </source>
</evidence>
<sequence>MLGVVVGERPELADQLRAAGARDAVTVADLDGLAKVASTAEEPLLLCADDLVAHTAVLRHLATSPVGPTVALLLPEGAADVREERGRLVPGPPTAAFGGALRVGADDLPALVAAARGATPGGLDALPAALFGTGTTIFAHRVRLLVATRASTPPDRVAAEAAVAAVDSDAAELRLAVKEKDDLFATYFVSTWSPVLTRWSARLGLGPSAVTAISVAFAVAAAALFAVGGRSALVAGAVLLYLGFVLDCVDGQVARYTRNFSAFGGWLDTMADRAKEYVVYAGLAIGATRADLGDGWTLAIAAITLQTVRHKTDAWYGALHDEAASRSAAATGRLSSLSNRVQADQGSIMYWLKRTVVFPIGERWALLALAAALFDQRVALVAVLVWGGLAAAYTLLLRTMRARAMRVPVLATVNTTRYRDDGVPARFLGRRRIPPLAAAVVAAVGAAALLFVPDEINRWSVLAAAVALVLVAGLPAAAPHEGALDWLVPAALRAVEFVFVIAVGAAFEVPQSLVYGLLMVLALHHYDLTARLEKRLGGPPLHWLSLGWDGRVLVLAIGAAAGLAGPTFAALASYLLVVFGAGVARAWATPTVQ</sequence>
<keyword evidence="3" id="KW-0812">Transmembrane</keyword>
<reference evidence="5" key="1">
    <citation type="submission" date="2022-12" db="EMBL/GenBank/DDBJ databases">
        <title>New Phytohabitans aurantiacus sp. RD004123 nov., an actinomycete isolated from soil.</title>
        <authorList>
            <person name="Triningsih D.W."/>
            <person name="Harunari E."/>
            <person name="Igarashi Y."/>
        </authorList>
    </citation>
    <scope>NUCLEOTIDE SEQUENCE</scope>
    <source>
        <strain evidence="5">RD004123</strain>
    </source>
</reference>
<dbReference type="Gene3D" id="1.20.120.1760">
    <property type="match status" value="1"/>
</dbReference>
<comment type="caution">
    <text evidence="5">The sequence shown here is derived from an EMBL/GenBank/DDBJ whole genome shotgun (WGS) entry which is preliminary data.</text>
</comment>
<keyword evidence="3" id="KW-0472">Membrane</keyword>
<organism evidence="5 6">
    <name type="scientific">Phytohabitans aurantiacus</name>
    <dbReference type="NCBI Taxonomy" id="3016789"/>
    <lineage>
        <taxon>Bacteria</taxon>
        <taxon>Bacillati</taxon>
        <taxon>Actinomycetota</taxon>
        <taxon>Actinomycetes</taxon>
        <taxon>Micromonosporales</taxon>
        <taxon>Micromonosporaceae</taxon>
    </lineage>
</organism>
<dbReference type="InterPro" id="IPR000462">
    <property type="entry name" value="CDP-OH_P_trans"/>
</dbReference>
<keyword evidence="3" id="KW-1133">Transmembrane helix</keyword>
<evidence type="ECO:0000259" key="4">
    <source>
        <dbReference type="Pfam" id="PF19365"/>
    </source>
</evidence>
<name>A0ABQ5QV53_9ACTN</name>
<protein>
    <recommendedName>
        <fullName evidence="4">DUF5941 domain-containing protein</fullName>
    </recommendedName>
</protein>
<keyword evidence="6" id="KW-1185">Reference proteome</keyword>
<feature type="transmembrane region" description="Helical" evidence="3">
    <location>
        <begin position="459"/>
        <end position="478"/>
    </location>
</feature>
<dbReference type="InterPro" id="IPR048254">
    <property type="entry name" value="CDP_ALCOHOL_P_TRANSF_CS"/>
</dbReference>
<dbReference type="InterPro" id="IPR043130">
    <property type="entry name" value="CDP-OH_PTrfase_TM_dom"/>
</dbReference>
<dbReference type="Proteomes" id="UP001144280">
    <property type="component" value="Unassembled WGS sequence"/>
</dbReference>
<evidence type="ECO:0000256" key="1">
    <source>
        <dbReference type="ARBA" id="ARBA00022679"/>
    </source>
</evidence>
<proteinExistence type="inferred from homology"/>
<evidence type="ECO:0000256" key="3">
    <source>
        <dbReference type="SAM" id="Phobius"/>
    </source>
</evidence>
<feature type="transmembrane region" description="Helical" evidence="3">
    <location>
        <begin position="436"/>
        <end position="453"/>
    </location>
</feature>
<comment type="similarity">
    <text evidence="2">Belongs to the CDP-alcohol phosphatidyltransferase class-I family.</text>
</comment>
<dbReference type="PROSITE" id="PS00379">
    <property type="entry name" value="CDP_ALCOHOL_P_TRANSF"/>
    <property type="match status" value="1"/>
</dbReference>
<feature type="transmembrane region" description="Helical" evidence="3">
    <location>
        <begin position="380"/>
        <end position="397"/>
    </location>
</feature>
<evidence type="ECO:0000313" key="6">
    <source>
        <dbReference type="Proteomes" id="UP001144280"/>
    </source>
</evidence>
<dbReference type="InterPro" id="IPR045985">
    <property type="entry name" value="DUF5941"/>
</dbReference>
<evidence type="ECO:0000256" key="2">
    <source>
        <dbReference type="RuleBase" id="RU003750"/>
    </source>
</evidence>
<keyword evidence="1 2" id="KW-0808">Transferase</keyword>
<accession>A0ABQ5QV53</accession>